<feature type="compositionally biased region" description="Low complexity" evidence="1">
    <location>
        <begin position="34"/>
        <end position="53"/>
    </location>
</feature>
<feature type="compositionally biased region" description="Low complexity" evidence="1">
    <location>
        <begin position="259"/>
        <end position="272"/>
    </location>
</feature>
<dbReference type="OrthoDB" id="3255922at2759"/>
<evidence type="ECO:0000313" key="3">
    <source>
        <dbReference type="Proteomes" id="UP000030671"/>
    </source>
</evidence>
<dbReference type="eggNOG" id="ENOG502T19U">
    <property type="taxonomic scope" value="Eukaryota"/>
</dbReference>
<accession>W4JQ90</accession>
<organism evidence="2 3">
    <name type="scientific">Heterobasidion irregulare (strain TC 32-1)</name>
    <dbReference type="NCBI Taxonomy" id="747525"/>
    <lineage>
        <taxon>Eukaryota</taxon>
        <taxon>Fungi</taxon>
        <taxon>Dikarya</taxon>
        <taxon>Basidiomycota</taxon>
        <taxon>Agaricomycotina</taxon>
        <taxon>Agaricomycetes</taxon>
        <taxon>Russulales</taxon>
        <taxon>Bondarzewiaceae</taxon>
        <taxon>Heterobasidion</taxon>
        <taxon>Heterobasidion annosum species complex</taxon>
    </lineage>
</organism>
<sequence length="527" mass="56522">MSSTKNARTGTTKSTMFGLPRGLSLRLFDNSSLTSGLFSSSSKSGVPNGSSVSDPLPRSAAQPTTAGAKFASAQNTFFHPVAGQLPTNSAVDNNYARKGPSVTHGYGVYPGGSRYTYILEASVSSKSDLQSLSDRMSPHDADDDSIMSFSGEISSVRACSSTETLLSTLALTAENHHDDSDVDDALPTHPPSRIVPANLPALIVAQKSTGSGIINLSLPEGSGSSSDSDSDSTAAGEPCRQRTYCSTSAARPDPRQIHPSNAYPARSAAPAALHRQDMVVRDEQPGSSRQSKLDRPVADGRQAFPPGLSSSPPPSPVADRHPELHSAPPPVRRERRESFSVPAPRPNEPPVLSRPPDARVAGPSSSAPSRPPPQRSRTLSDQSQRPTLPPSTPAASNRMHPADPRDVVSAPAQIPQAGAPARPQPILNTRCVRWNENLICPSPIPTHQRRKGWFNRRGDQLWTNVGAYKPAPQGQEYPLDLQNYPDYGVGWMNEEGVRIDMQHRLMPKVLRSALKRPKYPQGHANSI</sequence>
<protein>
    <submittedName>
        <fullName evidence="2">Uncharacterized protein</fullName>
    </submittedName>
</protein>
<keyword evidence="3" id="KW-1185">Reference proteome</keyword>
<dbReference type="RefSeq" id="XP_009551967.1">
    <property type="nucleotide sequence ID" value="XM_009553672.1"/>
</dbReference>
<evidence type="ECO:0000256" key="1">
    <source>
        <dbReference type="SAM" id="MobiDB-lite"/>
    </source>
</evidence>
<evidence type="ECO:0000313" key="2">
    <source>
        <dbReference type="EMBL" id="ETW75703.1"/>
    </source>
</evidence>
<dbReference type="KEGG" id="hir:HETIRDRAFT_455408"/>
<name>W4JQ90_HETIT</name>
<dbReference type="InParanoid" id="W4JQ90"/>
<dbReference type="AlphaFoldDB" id="W4JQ90"/>
<dbReference type="STRING" id="747525.W4JQ90"/>
<feature type="compositionally biased region" description="Pro residues" evidence="1">
    <location>
        <begin position="343"/>
        <end position="353"/>
    </location>
</feature>
<dbReference type="GeneID" id="20676617"/>
<feature type="compositionally biased region" description="Basic and acidic residues" evidence="1">
    <location>
        <begin position="274"/>
        <end position="284"/>
    </location>
</feature>
<reference evidence="2 3" key="1">
    <citation type="journal article" date="2012" name="New Phytol.">
        <title>Insight into trade-off between wood decay and parasitism from the genome of a fungal forest pathogen.</title>
        <authorList>
            <person name="Olson A."/>
            <person name="Aerts A."/>
            <person name="Asiegbu F."/>
            <person name="Belbahri L."/>
            <person name="Bouzid O."/>
            <person name="Broberg A."/>
            <person name="Canback B."/>
            <person name="Coutinho P.M."/>
            <person name="Cullen D."/>
            <person name="Dalman K."/>
            <person name="Deflorio G."/>
            <person name="van Diepen L.T."/>
            <person name="Dunand C."/>
            <person name="Duplessis S."/>
            <person name="Durling M."/>
            <person name="Gonthier P."/>
            <person name="Grimwood J."/>
            <person name="Fossdal C.G."/>
            <person name="Hansson D."/>
            <person name="Henrissat B."/>
            <person name="Hietala A."/>
            <person name="Himmelstrand K."/>
            <person name="Hoffmeister D."/>
            <person name="Hogberg N."/>
            <person name="James T.Y."/>
            <person name="Karlsson M."/>
            <person name="Kohler A."/>
            <person name="Kues U."/>
            <person name="Lee Y.H."/>
            <person name="Lin Y.C."/>
            <person name="Lind M."/>
            <person name="Lindquist E."/>
            <person name="Lombard V."/>
            <person name="Lucas S."/>
            <person name="Lunden K."/>
            <person name="Morin E."/>
            <person name="Murat C."/>
            <person name="Park J."/>
            <person name="Raffaello T."/>
            <person name="Rouze P."/>
            <person name="Salamov A."/>
            <person name="Schmutz J."/>
            <person name="Solheim H."/>
            <person name="Stahlberg J."/>
            <person name="Velez H."/>
            <person name="de Vries R.P."/>
            <person name="Wiebenga A."/>
            <person name="Woodward S."/>
            <person name="Yakovlev I."/>
            <person name="Garbelotto M."/>
            <person name="Martin F."/>
            <person name="Grigoriev I.V."/>
            <person name="Stenlid J."/>
        </authorList>
    </citation>
    <scope>NUCLEOTIDE SEQUENCE [LARGE SCALE GENOMIC DNA]</scope>
    <source>
        <strain evidence="2 3">TC 32-1</strain>
    </source>
</reference>
<dbReference type="EMBL" id="KI925465">
    <property type="protein sequence ID" value="ETW75703.1"/>
    <property type="molecule type" value="Genomic_DNA"/>
</dbReference>
<feature type="region of interest" description="Disordered" evidence="1">
    <location>
        <begin position="215"/>
        <end position="406"/>
    </location>
</feature>
<dbReference type="HOGENOM" id="CLU_523773_0_0_1"/>
<proteinExistence type="predicted"/>
<feature type="region of interest" description="Disordered" evidence="1">
    <location>
        <begin position="34"/>
        <end position="66"/>
    </location>
</feature>
<gene>
    <name evidence="2" type="ORF">HETIRDRAFT_455408</name>
</gene>
<dbReference type="Proteomes" id="UP000030671">
    <property type="component" value="Unassembled WGS sequence"/>
</dbReference>